<gene>
    <name evidence="2" type="ORF">JC965_17770</name>
</gene>
<dbReference type="PANTHER" id="PTHR40398">
    <property type="entry name" value="PTS SYSTEM GLUCITOL/SORBITOL-SPECIFIC EIIA COMPONENT"/>
    <property type="match status" value="1"/>
</dbReference>
<dbReference type="GO" id="GO:0008982">
    <property type="term" value="F:protein-N(PI)-phosphohistidine-sugar phosphotransferase activity"/>
    <property type="evidence" value="ECO:0007669"/>
    <property type="project" value="InterPro"/>
</dbReference>
<name>A0A7T4C2H6_AERCA</name>
<sequence length="122" mass="13287">MTILYCTQVTKVGEFAIDSLNENMMILFDDNAPADVADYCFIHPHVELKGEIKVEGDFVLGQSRYPITAVGDVVNQNLGELGHITIRFDGATEAEYPGTVHVQGNCPTGLEVGTAIVFKLNN</sequence>
<dbReference type="RefSeq" id="WP_198497392.1">
    <property type="nucleotide sequence ID" value="NZ_JAXOIB010000101.1"/>
</dbReference>
<proteinExistence type="predicted"/>
<dbReference type="PROSITE" id="PS51097">
    <property type="entry name" value="PTS_EIIA_TYPE_5"/>
    <property type="match status" value="1"/>
</dbReference>
<dbReference type="GO" id="GO:0016301">
    <property type="term" value="F:kinase activity"/>
    <property type="evidence" value="ECO:0007669"/>
    <property type="project" value="TreeGrafter"/>
</dbReference>
<dbReference type="Gene3D" id="2.40.33.40">
    <property type="entry name" value="Phosphotransferase system, glucitol/sorbitol-specific IIA component"/>
    <property type="match status" value="1"/>
</dbReference>
<dbReference type="SUPFAM" id="SSF141530">
    <property type="entry name" value="PTSIIA/GutA-like"/>
    <property type="match status" value="1"/>
</dbReference>
<evidence type="ECO:0000256" key="1">
    <source>
        <dbReference type="PROSITE-ProRule" id="PRU00420"/>
    </source>
</evidence>
<protein>
    <submittedName>
        <fullName evidence="2">PTS glucitol/sorbitol transporter subunit IIA</fullName>
    </submittedName>
</protein>
<dbReference type="Pfam" id="PF03829">
    <property type="entry name" value="PTSIIA_gutA"/>
    <property type="match status" value="1"/>
</dbReference>
<dbReference type="InterPro" id="IPR004716">
    <property type="entry name" value="PTS_IIA_glucitol/sorbitol-sp"/>
</dbReference>
<dbReference type="GO" id="GO:0005737">
    <property type="term" value="C:cytoplasm"/>
    <property type="evidence" value="ECO:0007669"/>
    <property type="project" value="InterPro"/>
</dbReference>
<dbReference type="GO" id="GO:0009401">
    <property type="term" value="P:phosphoenolpyruvate-dependent sugar phosphotransferase system"/>
    <property type="evidence" value="ECO:0007669"/>
    <property type="project" value="InterPro"/>
</dbReference>
<accession>A0A7T4C2H6</accession>
<reference evidence="2" key="1">
    <citation type="submission" date="2020-12" db="EMBL/GenBank/DDBJ databases">
        <title>GES Beta-lactamases isolated from hospital effluents in Brazil.</title>
        <authorList>
            <person name="Conte D."/>
            <person name="Mesa D."/>
            <person name="Palmeiro J.K."/>
            <person name="Dalla-Costa L.M."/>
        </authorList>
    </citation>
    <scope>NUCLEOTIDE SEQUENCE [LARGE SCALE GENOMIC DNA]</scope>
    <source>
        <strain evidence="2">Aero21</strain>
    </source>
</reference>
<evidence type="ECO:0000313" key="2">
    <source>
        <dbReference type="EMBL" id="QQA60047.1"/>
    </source>
</evidence>
<dbReference type="PANTHER" id="PTHR40398:SF1">
    <property type="entry name" value="PTS SYSTEM GLUCITOL_SORBITOL-SPECIFIC EIIA COMPONENT"/>
    <property type="match status" value="1"/>
</dbReference>
<dbReference type="InterPro" id="IPR036665">
    <property type="entry name" value="PTS_IIA_glucitol/sorbitol_sf"/>
</dbReference>
<organism evidence="2">
    <name type="scientific">Aeromonas caviae</name>
    <name type="common">Aeromonas punctata</name>
    <dbReference type="NCBI Taxonomy" id="648"/>
    <lineage>
        <taxon>Bacteria</taxon>
        <taxon>Pseudomonadati</taxon>
        <taxon>Pseudomonadota</taxon>
        <taxon>Gammaproteobacteria</taxon>
        <taxon>Aeromonadales</taxon>
        <taxon>Aeromonadaceae</taxon>
        <taxon>Aeromonas</taxon>
    </lineage>
</organism>
<dbReference type="AlphaFoldDB" id="A0A7T4C2H6"/>
<dbReference type="EMBL" id="CP065937">
    <property type="protein sequence ID" value="QQA60047.1"/>
    <property type="molecule type" value="Genomic_DNA"/>
</dbReference>
<feature type="modified residue" description="Phosphohistidine; by HPr" evidence="1">
    <location>
        <position position="43"/>
    </location>
</feature>